<dbReference type="Gene3D" id="1.10.357.10">
    <property type="entry name" value="Tetracycline Repressor, domain 2"/>
    <property type="match status" value="1"/>
</dbReference>
<dbReference type="Pfam" id="PF00440">
    <property type="entry name" value="TetR_N"/>
    <property type="match status" value="1"/>
</dbReference>
<keyword evidence="7" id="KW-1185">Reference proteome</keyword>
<organism evidence="6 7">
    <name type="scientific">Zongyangia hominis</name>
    <dbReference type="NCBI Taxonomy" id="2763677"/>
    <lineage>
        <taxon>Bacteria</taxon>
        <taxon>Bacillati</taxon>
        <taxon>Bacillota</taxon>
        <taxon>Clostridia</taxon>
        <taxon>Eubacteriales</taxon>
        <taxon>Oscillospiraceae</taxon>
        <taxon>Zongyangia</taxon>
    </lineage>
</organism>
<evidence type="ECO:0000259" key="5">
    <source>
        <dbReference type="PROSITE" id="PS50977"/>
    </source>
</evidence>
<dbReference type="PANTHER" id="PTHR47506:SF1">
    <property type="entry name" value="HTH-TYPE TRANSCRIPTIONAL REGULATOR YJDC"/>
    <property type="match status" value="1"/>
</dbReference>
<protein>
    <submittedName>
        <fullName evidence="6">TetR/AcrR family transcriptional regulator</fullName>
    </submittedName>
</protein>
<dbReference type="AlphaFoldDB" id="A0A926EE32"/>
<keyword evidence="2 4" id="KW-0238">DNA-binding</keyword>
<evidence type="ECO:0000313" key="7">
    <source>
        <dbReference type="Proteomes" id="UP000660861"/>
    </source>
</evidence>
<sequence>MANNKKQEIIDTYIQLIVEKGIEKASLNSVAARMGIPQSLVFHYFKNKDALIETLTDYIADICKESYRHEPKLEDKRQEFLLFVRHTLNVHEYRRSYFDPVIYSGLIYLSERNAYVKQKFIELTGIITETVCQKLREYAALGIISTDDLLLSARTLLCMADGILSYRGLIPDEGQLAAFLQKQEDVFLTSVSFVPAK</sequence>
<evidence type="ECO:0000256" key="2">
    <source>
        <dbReference type="ARBA" id="ARBA00023125"/>
    </source>
</evidence>
<dbReference type="PANTHER" id="PTHR47506">
    <property type="entry name" value="TRANSCRIPTIONAL REGULATORY PROTEIN"/>
    <property type="match status" value="1"/>
</dbReference>
<dbReference type="InterPro" id="IPR009057">
    <property type="entry name" value="Homeodomain-like_sf"/>
</dbReference>
<feature type="DNA-binding region" description="H-T-H motif" evidence="4">
    <location>
        <begin position="26"/>
        <end position="45"/>
    </location>
</feature>
<comment type="caution">
    <text evidence="6">The sequence shown here is derived from an EMBL/GenBank/DDBJ whole genome shotgun (WGS) entry which is preliminary data.</text>
</comment>
<dbReference type="InterPro" id="IPR036271">
    <property type="entry name" value="Tet_transcr_reg_TetR-rel_C_sf"/>
</dbReference>
<dbReference type="GO" id="GO:0003677">
    <property type="term" value="F:DNA binding"/>
    <property type="evidence" value="ECO:0007669"/>
    <property type="project" value="UniProtKB-UniRule"/>
</dbReference>
<dbReference type="PROSITE" id="PS50977">
    <property type="entry name" value="HTH_TETR_2"/>
    <property type="match status" value="1"/>
</dbReference>
<evidence type="ECO:0000256" key="4">
    <source>
        <dbReference type="PROSITE-ProRule" id="PRU00335"/>
    </source>
</evidence>
<evidence type="ECO:0000256" key="1">
    <source>
        <dbReference type="ARBA" id="ARBA00023015"/>
    </source>
</evidence>
<accession>A0A926EE32</accession>
<proteinExistence type="predicted"/>
<dbReference type="RefSeq" id="WP_262397821.1">
    <property type="nucleotide sequence ID" value="NZ_JACRTC010000005.1"/>
</dbReference>
<reference evidence="6" key="1">
    <citation type="submission" date="2020-08" db="EMBL/GenBank/DDBJ databases">
        <title>Genome public.</title>
        <authorList>
            <person name="Liu C."/>
            <person name="Sun Q."/>
        </authorList>
    </citation>
    <scope>NUCLEOTIDE SEQUENCE</scope>
    <source>
        <strain evidence="6">NSJ-54</strain>
    </source>
</reference>
<dbReference type="EMBL" id="JACRTC010000005">
    <property type="protein sequence ID" value="MBC8570724.1"/>
    <property type="molecule type" value="Genomic_DNA"/>
</dbReference>
<evidence type="ECO:0000313" key="6">
    <source>
        <dbReference type="EMBL" id="MBC8570724.1"/>
    </source>
</evidence>
<dbReference type="Proteomes" id="UP000660861">
    <property type="component" value="Unassembled WGS sequence"/>
</dbReference>
<dbReference type="PRINTS" id="PR00455">
    <property type="entry name" value="HTHTETR"/>
</dbReference>
<keyword evidence="1" id="KW-0805">Transcription regulation</keyword>
<dbReference type="SUPFAM" id="SSF46689">
    <property type="entry name" value="Homeodomain-like"/>
    <property type="match status" value="1"/>
</dbReference>
<gene>
    <name evidence="6" type="ORF">H8709_07775</name>
</gene>
<feature type="domain" description="HTH tetR-type" evidence="5">
    <location>
        <begin position="3"/>
        <end position="63"/>
    </location>
</feature>
<evidence type="ECO:0000256" key="3">
    <source>
        <dbReference type="ARBA" id="ARBA00023163"/>
    </source>
</evidence>
<name>A0A926EE32_9FIRM</name>
<keyword evidence="3" id="KW-0804">Transcription</keyword>
<dbReference type="InterPro" id="IPR001647">
    <property type="entry name" value="HTH_TetR"/>
</dbReference>
<dbReference type="SUPFAM" id="SSF48498">
    <property type="entry name" value="Tetracyclin repressor-like, C-terminal domain"/>
    <property type="match status" value="1"/>
</dbReference>